<dbReference type="AlphaFoldDB" id="A0A1B8AIB4"/>
<dbReference type="Proteomes" id="UP000091967">
    <property type="component" value="Unassembled WGS sequence"/>
</dbReference>
<keyword evidence="3" id="KW-1185">Reference proteome</keyword>
<evidence type="ECO:0000256" key="1">
    <source>
        <dbReference type="SAM" id="MobiDB-lite"/>
    </source>
</evidence>
<proteinExistence type="predicted"/>
<sequence length="328" mass="37859">MLHHTMAKYLDRCFKYQPAHYPCPSCFLELTNHKKMSTNGDIPSPSSSGEESYDESDASDGTTEPRYTPKELQAIFVDFYSFMTTLTYDKSHLKIPPPIGWPQITPESCGHYKSDYAIEVIRHLPYFDSNCKSYIHYKSKLVDLTGFSLQDFERHKGRYKNWEFWSSEGELRDNGDVVCIAVGYESFGRELWLNVIDCEIFEDFHAGDMLDAVPVETFFANLREKYETLKLIPGKGRITIEAEDVPEHVGRITEEEVNNQKEEWGTDLDIQYVRQVYRDHNWPRSFDLEAASLAIDNWLDPSGESLGCGPRGYGWPESPPDWDASPWT</sequence>
<evidence type="ECO:0000313" key="2">
    <source>
        <dbReference type="EMBL" id="OBS20237.1"/>
    </source>
</evidence>
<evidence type="ECO:0000313" key="3">
    <source>
        <dbReference type="Proteomes" id="UP000091967"/>
    </source>
</evidence>
<feature type="region of interest" description="Disordered" evidence="1">
    <location>
        <begin position="309"/>
        <end position="328"/>
    </location>
</feature>
<feature type="region of interest" description="Disordered" evidence="1">
    <location>
        <begin position="38"/>
        <end position="66"/>
    </location>
</feature>
<gene>
    <name evidence="2" type="ORF">FPOA_06623</name>
</gene>
<name>A0A1B8AIB4_FUSPO</name>
<comment type="caution">
    <text evidence="2">The sequence shown here is derived from an EMBL/GenBank/DDBJ whole genome shotgun (WGS) entry which is preliminary data.</text>
</comment>
<dbReference type="EMBL" id="LYXU01000003">
    <property type="protein sequence ID" value="OBS20237.1"/>
    <property type="molecule type" value="Genomic_DNA"/>
</dbReference>
<dbReference type="OMA" id="INDWLEP"/>
<organism evidence="2 3">
    <name type="scientific">Fusarium poae</name>
    <dbReference type="NCBI Taxonomy" id="36050"/>
    <lineage>
        <taxon>Eukaryota</taxon>
        <taxon>Fungi</taxon>
        <taxon>Dikarya</taxon>
        <taxon>Ascomycota</taxon>
        <taxon>Pezizomycotina</taxon>
        <taxon>Sordariomycetes</taxon>
        <taxon>Hypocreomycetidae</taxon>
        <taxon>Hypocreales</taxon>
        <taxon>Nectriaceae</taxon>
        <taxon>Fusarium</taxon>
    </lineage>
</organism>
<accession>A0A1B8AIB4</accession>
<reference evidence="2 3" key="1">
    <citation type="submission" date="2016-06" db="EMBL/GenBank/DDBJ databases">
        <title>Living apart together: crosstalk between the core and supernumerary genomes in a fungal plant pathogen.</title>
        <authorList>
            <person name="Vanheule A."/>
            <person name="Audenaert K."/>
            <person name="Warris S."/>
            <person name="Van De Geest H."/>
            <person name="Schijlen E."/>
            <person name="Hofte M."/>
            <person name="De Saeger S."/>
            <person name="Haesaert G."/>
            <person name="Waalwijk C."/>
            <person name="Van Der Lee T."/>
        </authorList>
    </citation>
    <scope>NUCLEOTIDE SEQUENCE [LARGE SCALE GENOMIC DNA]</scope>
    <source>
        <strain evidence="2 3">2516</strain>
    </source>
</reference>
<protein>
    <submittedName>
        <fullName evidence="2">Uncharacterized protein</fullName>
    </submittedName>
</protein>
<dbReference type="STRING" id="36050.A0A1B8AIB4"/>